<keyword evidence="1" id="KW-1133">Transmembrane helix</keyword>
<evidence type="ECO:0000256" key="1">
    <source>
        <dbReference type="SAM" id="Phobius"/>
    </source>
</evidence>
<feature type="transmembrane region" description="Helical" evidence="1">
    <location>
        <begin position="145"/>
        <end position="162"/>
    </location>
</feature>
<dbReference type="OrthoDB" id="9154901at2"/>
<feature type="transmembrane region" description="Helical" evidence="1">
    <location>
        <begin position="115"/>
        <end position="133"/>
    </location>
</feature>
<name>A0A8B6XCG1_9BURK</name>
<feature type="transmembrane region" description="Helical" evidence="1">
    <location>
        <begin position="390"/>
        <end position="408"/>
    </location>
</feature>
<proteinExistence type="predicted"/>
<protein>
    <submittedName>
        <fullName evidence="3">Uncharacterized protein</fullName>
    </submittedName>
</protein>
<feature type="transmembrane region" description="Helical" evidence="1">
    <location>
        <begin position="273"/>
        <end position="293"/>
    </location>
</feature>
<organism evidence="2 3">
    <name type="scientific">Derxia gummosa DSM 723</name>
    <dbReference type="NCBI Taxonomy" id="1121388"/>
    <lineage>
        <taxon>Bacteria</taxon>
        <taxon>Pseudomonadati</taxon>
        <taxon>Pseudomonadota</taxon>
        <taxon>Betaproteobacteria</taxon>
        <taxon>Burkholderiales</taxon>
        <taxon>Alcaligenaceae</taxon>
        <taxon>Derxia</taxon>
    </lineage>
</organism>
<evidence type="ECO:0000313" key="2">
    <source>
        <dbReference type="Proteomes" id="UP000675920"/>
    </source>
</evidence>
<feature type="transmembrane region" description="Helical" evidence="1">
    <location>
        <begin position="361"/>
        <end position="378"/>
    </location>
</feature>
<dbReference type="RefSeq" id="WP_156924416.1">
    <property type="nucleotide sequence ID" value="NZ_AXWS01000013.1"/>
</dbReference>
<keyword evidence="2" id="KW-1185">Reference proteome</keyword>
<evidence type="ECO:0000313" key="3">
    <source>
        <dbReference type="RefSeq" id="WP_156924416.1"/>
    </source>
</evidence>
<keyword evidence="1" id="KW-0472">Membrane</keyword>
<accession>A0A8B6XCG1</accession>
<feature type="transmembrane region" description="Helical" evidence="1">
    <location>
        <begin position="31"/>
        <end position="48"/>
    </location>
</feature>
<feature type="transmembrane region" description="Helical" evidence="1">
    <location>
        <begin position="92"/>
        <end position="109"/>
    </location>
</feature>
<keyword evidence="1" id="KW-0812">Transmembrane</keyword>
<feature type="transmembrane region" description="Helical" evidence="1">
    <location>
        <begin position="201"/>
        <end position="221"/>
    </location>
</feature>
<dbReference type="AlphaFoldDB" id="A0A8B6XCG1"/>
<reference evidence="3" key="1">
    <citation type="submission" date="2025-08" db="UniProtKB">
        <authorList>
            <consortium name="RefSeq"/>
        </authorList>
    </citation>
    <scope>IDENTIFICATION</scope>
</reference>
<feature type="transmembrane region" description="Helical" evidence="1">
    <location>
        <begin position="233"/>
        <end position="261"/>
    </location>
</feature>
<dbReference type="Proteomes" id="UP000675920">
    <property type="component" value="Unplaced"/>
</dbReference>
<sequence>MSRSLSAPPSSRPARPAFIRPRPATDAISRIDDWMLAGCVLVMASYTLEGPLRFVLGMAGIGKLLYLRDLIIELTLLIALYRGWMQRKPHQGPLLVGAVLVLVHVLIGASSGESLVSLFLGYKIAAQFLYGMALGPVVRRRERDFFRLVLVCWALSVVGIVYQDNVEMLPWAGASWDTGFGAIGLTRLWWTNDGNLRYSGFARESFAAAMILGLSGLWVMARVQRWSLRAAVYAVTLAAVYYTTTKGMLQGCLLAGFWLLLPIRRSEQLWLGRLAVTVLLVVGALLPLIVYGLDIGYGDARSYPSIFFSLWDRFHTTWPISFELLESPLAYFTGNGIGAIGTPQLFWHDARRAVTPDNQFLYLYVTYGPAAIYYLYWLHRKAFGMPAEHPMAPAFIAVLLALASYGITGNLLENAYAGLLLGLIAGHAQFEACARPATRSREPA</sequence>